<protein>
    <submittedName>
        <fullName evidence="1">Uncharacterized protein</fullName>
    </submittedName>
</protein>
<evidence type="ECO:0000313" key="2">
    <source>
        <dbReference type="Proteomes" id="UP000004506"/>
    </source>
</evidence>
<comment type="caution">
    <text evidence="1">The sequence shown here is derived from an EMBL/GenBank/DDBJ whole genome shotgun (WGS) entry which is preliminary data.</text>
</comment>
<reference evidence="1 2" key="3">
    <citation type="submission" date="2008-05" db="EMBL/GenBank/DDBJ databases">
        <authorList>
            <person name="Fulton L."/>
            <person name="Clifton S."/>
            <person name="Fulton B."/>
            <person name="Xu J."/>
            <person name="Minx P."/>
            <person name="Pepin K.H."/>
            <person name="Johnson M."/>
            <person name="Thiruvilangam P."/>
            <person name="Bhonagiri V."/>
            <person name="Nash W.E."/>
            <person name="Mardis E.R."/>
            <person name="Wilson R.K."/>
        </authorList>
    </citation>
    <scope>NUCLEOTIDE SEQUENCE [LARGE SCALE GENOMIC DNA]</scope>
    <source>
        <strain evidence="1 2">ATCC 25827</strain>
    </source>
</reference>
<proteinExistence type="predicted"/>
<name>A0AA87CUF2_PROST</name>
<dbReference type="AlphaFoldDB" id="A0AA87CUF2"/>
<reference evidence="2" key="2">
    <citation type="submission" date="2008-04" db="EMBL/GenBank/DDBJ databases">
        <title>Draft genome sequence of Providencia stuartii(ATCC 25827).</title>
        <authorList>
            <person name="Sudarsanam P."/>
            <person name="Ley R."/>
            <person name="Guruge J."/>
            <person name="Turnbaugh P.J."/>
            <person name="Mahowald M."/>
            <person name="Liep D."/>
            <person name="Gordon J."/>
        </authorList>
    </citation>
    <scope>NUCLEOTIDE SEQUENCE [LARGE SCALE GENOMIC DNA]</scope>
    <source>
        <strain evidence="2">ATCC 25827</strain>
    </source>
</reference>
<dbReference type="EMBL" id="ABJD02000101">
    <property type="protein sequence ID" value="EDU59553.1"/>
    <property type="molecule type" value="Genomic_DNA"/>
</dbReference>
<accession>A0AA87CUF2</accession>
<organism evidence="1 2">
    <name type="scientific">Providencia stuartii ATCC 25827</name>
    <dbReference type="NCBI Taxonomy" id="471874"/>
    <lineage>
        <taxon>Bacteria</taxon>
        <taxon>Pseudomonadati</taxon>
        <taxon>Pseudomonadota</taxon>
        <taxon>Gammaproteobacteria</taxon>
        <taxon>Enterobacterales</taxon>
        <taxon>Morganellaceae</taxon>
        <taxon>Providencia</taxon>
    </lineage>
</organism>
<sequence>MNHVSTTSLLPKTAKGSFNCLLCRVNHKHNQCNRLKKCKETARSVFYISY</sequence>
<evidence type="ECO:0000313" key="1">
    <source>
        <dbReference type="EMBL" id="EDU59553.1"/>
    </source>
</evidence>
<gene>
    <name evidence="1" type="ORF">PROSTU_02742</name>
</gene>
<reference evidence="2" key="1">
    <citation type="submission" date="2008-04" db="EMBL/GenBank/DDBJ databases">
        <title>Draft genome sequence of Providencia stuartii (ATCC 25827).</title>
        <authorList>
            <person name="Sudarsanam P."/>
            <person name="Ley R."/>
            <person name="Guruge J."/>
            <person name="Turnbaugh P.J."/>
            <person name="Mahowald M."/>
            <person name="Liep D."/>
            <person name="Gordon J."/>
        </authorList>
    </citation>
    <scope>NUCLEOTIDE SEQUENCE [LARGE SCALE GENOMIC DNA]</scope>
    <source>
        <strain evidence="2">ATCC 25827</strain>
    </source>
</reference>
<dbReference type="Proteomes" id="UP000004506">
    <property type="component" value="Unassembled WGS sequence"/>
</dbReference>